<evidence type="ECO:0000313" key="2">
    <source>
        <dbReference type="Proteomes" id="UP000078302"/>
    </source>
</evidence>
<keyword evidence="2" id="KW-1185">Reference proteome</keyword>
<protein>
    <submittedName>
        <fullName evidence="1">Uncharacterized protein</fullName>
    </submittedName>
</protein>
<dbReference type="Proteomes" id="UP000078302">
    <property type="component" value="Unassembled WGS sequence"/>
</dbReference>
<reference evidence="1 2" key="1">
    <citation type="submission" date="2016-04" db="EMBL/GenBank/DDBJ databases">
        <title>Acidithiobacillus ferrooxidans genome sequencing and assembly.</title>
        <authorList>
            <person name="Zhou Z."/>
        </authorList>
    </citation>
    <scope>NUCLEOTIDE SEQUENCE [LARGE SCALE GENOMIC DNA]</scope>
    <source>
        <strain evidence="1 2">BY0502</strain>
    </source>
</reference>
<dbReference type="EMBL" id="LVXZ01000059">
    <property type="protein sequence ID" value="OAP91900.1"/>
    <property type="molecule type" value="Genomic_DNA"/>
</dbReference>
<name>A0A179BKN6_ACIFR</name>
<evidence type="ECO:0000313" key="1">
    <source>
        <dbReference type="EMBL" id="OAP91900.1"/>
    </source>
</evidence>
<proteinExistence type="predicted"/>
<dbReference type="AlphaFoldDB" id="A0A179BKN6"/>
<sequence>MGKRPNLASSVADGLGLGIGVALLHSGYQVRPVRQMGEVQVQIQILLGGVDPALLQEFLFILPVRTSSD</sequence>
<gene>
    <name evidence="1" type="ORF">A4H96_05495</name>
</gene>
<comment type="caution">
    <text evidence="1">The sequence shown here is derived from an EMBL/GenBank/DDBJ whole genome shotgun (WGS) entry which is preliminary data.</text>
</comment>
<accession>A0A179BKN6</accession>
<organism evidence="1 2">
    <name type="scientific">Acidithiobacillus ferrooxidans</name>
    <name type="common">Thiobacillus ferrooxidans</name>
    <dbReference type="NCBI Taxonomy" id="920"/>
    <lineage>
        <taxon>Bacteria</taxon>
        <taxon>Pseudomonadati</taxon>
        <taxon>Pseudomonadota</taxon>
        <taxon>Acidithiobacillia</taxon>
        <taxon>Acidithiobacillales</taxon>
        <taxon>Acidithiobacillaceae</taxon>
        <taxon>Acidithiobacillus</taxon>
    </lineage>
</organism>